<evidence type="ECO:0000313" key="3">
    <source>
        <dbReference type="Proteomes" id="UP000593567"/>
    </source>
</evidence>
<comment type="caution">
    <text evidence="2">The sequence shown here is derived from an EMBL/GenBank/DDBJ whole genome shotgun (WGS) entry which is preliminary data.</text>
</comment>
<feature type="region of interest" description="Disordered" evidence="1">
    <location>
        <begin position="28"/>
        <end position="57"/>
    </location>
</feature>
<feature type="compositionally biased region" description="Polar residues" evidence="1">
    <location>
        <begin position="28"/>
        <end position="38"/>
    </location>
</feature>
<protein>
    <submittedName>
        <fullName evidence="2">Uncharacterized protein</fullName>
    </submittedName>
</protein>
<proteinExistence type="predicted"/>
<evidence type="ECO:0000313" key="2">
    <source>
        <dbReference type="EMBL" id="KAF6024693.1"/>
    </source>
</evidence>
<dbReference type="EMBL" id="VXIV02002549">
    <property type="protein sequence ID" value="KAF6024693.1"/>
    <property type="molecule type" value="Genomic_DNA"/>
</dbReference>
<dbReference type="Proteomes" id="UP000593567">
    <property type="component" value="Unassembled WGS sequence"/>
</dbReference>
<evidence type="ECO:0000256" key="1">
    <source>
        <dbReference type="SAM" id="MobiDB-lite"/>
    </source>
</evidence>
<dbReference type="AlphaFoldDB" id="A0A7J7JFT6"/>
<reference evidence="2" key="1">
    <citation type="submission" date="2020-06" db="EMBL/GenBank/DDBJ databases">
        <title>Draft genome of Bugula neritina, a colonial animal packing powerful symbionts and potential medicines.</title>
        <authorList>
            <person name="Rayko M."/>
        </authorList>
    </citation>
    <scope>NUCLEOTIDE SEQUENCE [LARGE SCALE GENOMIC DNA]</scope>
    <source>
        <strain evidence="2">Kwan_BN1</strain>
    </source>
</reference>
<sequence length="203" mass="23244">MNDTVNSVLDQADQLGLSIENAMIADTSQCSQVSSTQPRAKKETEKDKNRKKTEQVTQVEDSCPSLCKSIGFEEEEADDMPLSISQQSSTAPNKATFVVKHKTNWKCRAIFYARARYKGITFIDTSSTKPWDRPMKPKLKEWKTYIRWLKRLESVNSSICVKHRPKLIDKKQDIKEGDFLFLKDKTLISSSSIVISLLIFFIK</sequence>
<name>A0A7J7JFT6_BUGNE</name>
<accession>A0A7J7JFT6</accession>
<organism evidence="2 3">
    <name type="scientific">Bugula neritina</name>
    <name type="common">Brown bryozoan</name>
    <name type="synonym">Sertularia neritina</name>
    <dbReference type="NCBI Taxonomy" id="10212"/>
    <lineage>
        <taxon>Eukaryota</taxon>
        <taxon>Metazoa</taxon>
        <taxon>Spiralia</taxon>
        <taxon>Lophotrochozoa</taxon>
        <taxon>Bryozoa</taxon>
        <taxon>Gymnolaemata</taxon>
        <taxon>Cheilostomatida</taxon>
        <taxon>Flustrina</taxon>
        <taxon>Buguloidea</taxon>
        <taxon>Bugulidae</taxon>
        <taxon>Bugula</taxon>
    </lineage>
</organism>
<gene>
    <name evidence="2" type="ORF">EB796_017015</name>
</gene>
<keyword evidence="3" id="KW-1185">Reference proteome</keyword>
<feature type="compositionally biased region" description="Basic and acidic residues" evidence="1">
    <location>
        <begin position="40"/>
        <end position="54"/>
    </location>
</feature>